<accession>A0A9Q0NEC0</accession>
<comment type="caution">
    <text evidence="5">The sequence shown here is derived from an EMBL/GenBank/DDBJ whole genome shotgun (WGS) entry which is preliminary data.</text>
</comment>
<dbReference type="InterPro" id="IPR035940">
    <property type="entry name" value="CAP_sf"/>
</dbReference>
<organism evidence="5 6">
    <name type="scientific">Pseudolycoriella hygida</name>
    <dbReference type="NCBI Taxonomy" id="35572"/>
    <lineage>
        <taxon>Eukaryota</taxon>
        <taxon>Metazoa</taxon>
        <taxon>Ecdysozoa</taxon>
        <taxon>Arthropoda</taxon>
        <taxon>Hexapoda</taxon>
        <taxon>Insecta</taxon>
        <taxon>Pterygota</taxon>
        <taxon>Neoptera</taxon>
        <taxon>Endopterygota</taxon>
        <taxon>Diptera</taxon>
        <taxon>Nematocera</taxon>
        <taxon>Sciaroidea</taxon>
        <taxon>Sciaridae</taxon>
        <taxon>Pseudolycoriella</taxon>
    </lineage>
</organism>
<feature type="chain" id="PRO_5040178132" evidence="3">
    <location>
        <begin position="22"/>
        <end position="221"/>
    </location>
</feature>
<dbReference type="EMBL" id="WJQU01000001">
    <property type="protein sequence ID" value="KAJ6647764.1"/>
    <property type="molecule type" value="Genomic_DNA"/>
</dbReference>
<keyword evidence="3" id="KW-0732">Signal</keyword>
<dbReference type="OrthoDB" id="414826at2759"/>
<evidence type="ECO:0000313" key="6">
    <source>
        <dbReference type="Proteomes" id="UP001151699"/>
    </source>
</evidence>
<dbReference type="SUPFAM" id="SSF55797">
    <property type="entry name" value="PR-1-like"/>
    <property type="match status" value="1"/>
</dbReference>
<evidence type="ECO:0000313" key="5">
    <source>
        <dbReference type="EMBL" id="KAJ6647764.1"/>
    </source>
</evidence>
<dbReference type="AlphaFoldDB" id="A0A9Q0NEC0"/>
<dbReference type="Proteomes" id="UP001151699">
    <property type="component" value="Chromosome A"/>
</dbReference>
<evidence type="ECO:0000256" key="1">
    <source>
        <dbReference type="ARBA" id="ARBA00004613"/>
    </source>
</evidence>
<dbReference type="PANTHER" id="PTHR10334">
    <property type="entry name" value="CYSTEINE-RICH SECRETORY PROTEIN-RELATED"/>
    <property type="match status" value="1"/>
</dbReference>
<dbReference type="SMART" id="SM00198">
    <property type="entry name" value="SCP"/>
    <property type="match status" value="1"/>
</dbReference>
<dbReference type="GO" id="GO:0005576">
    <property type="term" value="C:extracellular region"/>
    <property type="evidence" value="ECO:0007669"/>
    <property type="project" value="UniProtKB-SubCell"/>
</dbReference>
<evidence type="ECO:0000256" key="3">
    <source>
        <dbReference type="SAM" id="SignalP"/>
    </source>
</evidence>
<name>A0A9Q0NEC0_9DIPT</name>
<comment type="subcellular location">
    <subcellularLocation>
        <location evidence="1">Secreted</location>
    </subcellularLocation>
</comment>
<feature type="signal peptide" evidence="3">
    <location>
        <begin position="1"/>
        <end position="21"/>
    </location>
</feature>
<feature type="domain" description="SCP" evidence="4">
    <location>
        <begin position="57"/>
        <end position="195"/>
    </location>
</feature>
<dbReference type="Pfam" id="PF00188">
    <property type="entry name" value="CAP"/>
    <property type="match status" value="1"/>
</dbReference>
<protein>
    <submittedName>
        <fullName evidence="5">Scoloptoxin</fullName>
    </submittedName>
</protein>
<evidence type="ECO:0000256" key="2">
    <source>
        <dbReference type="ARBA" id="ARBA00022525"/>
    </source>
</evidence>
<reference evidence="5" key="1">
    <citation type="submission" date="2022-07" db="EMBL/GenBank/DDBJ databases">
        <authorList>
            <person name="Trinca V."/>
            <person name="Uliana J.V.C."/>
            <person name="Torres T.T."/>
            <person name="Ward R.J."/>
            <person name="Monesi N."/>
        </authorList>
    </citation>
    <scope>NUCLEOTIDE SEQUENCE</scope>
    <source>
        <strain evidence="5">HSMRA1968</strain>
        <tissue evidence="5">Whole embryos</tissue>
    </source>
</reference>
<dbReference type="InterPro" id="IPR014044">
    <property type="entry name" value="CAP_dom"/>
</dbReference>
<dbReference type="Gene3D" id="3.40.33.10">
    <property type="entry name" value="CAP"/>
    <property type="match status" value="2"/>
</dbReference>
<keyword evidence="2" id="KW-0964">Secreted</keyword>
<keyword evidence="6" id="KW-1185">Reference proteome</keyword>
<evidence type="ECO:0000259" key="4">
    <source>
        <dbReference type="SMART" id="SM00198"/>
    </source>
</evidence>
<dbReference type="CDD" id="cd05380">
    <property type="entry name" value="CAP_euk"/>
    <property type="match status" value="1"/>
</dbReference>
<proteinExistence type="predicted"/>
<sequence length="221" mass="24204">MAEFINFLLTLLVALFAAVLAFPGTTAELMLPLKIVDNEPGFASSCVSAKMVPITAELQAELVRTHNYFRNSLALGEEAPYTSATNMLTMTWDDSLATECVKNELTDASLIVNNMVARWVHGEKDNIKFYGGMNFINNYNPPSDIMHEHPISHFTQLIWAKADRVGCAVAKSQGIYPNTNTIFLCCNYNTGNILQTPVYISGPAASQCPNGVNPQYAGLCN</sequence>
<dbReference type="InterPro" id="IPR001283">
    <property type="entry name" value="CRISP-related"/>
</dbReference>
<gene>
    <name evidence="5" type="primary">VA576</name>
    <name evidence="5" type="ORF">Bhyg_02987</name>
</gene>